<dbReference type="Pfam" id="PF13175">
    <property type="entry name" value="AAA_15"/>
    <property type="match status" value="1"/>
</dbReference>
<dbReference type="RefSeq" id="WP_148102948.1">
    <property type="nucleotide sequence ID" value="NZ_RXLU01000044.1"/>
</dbReference>
<evidence type="ECO:0000259" key="1">
    <source>
        <dbReference type="Pfam" id="PF13175"/>
    </source>
</evidence>
<dbReference type="AlphaFoldDB" id="A0AAX1ZMV9"/>
<dbReference type="InterPro" id="IPR051396">
    <property type="entry name" value="Bact_Antivir_Def_Nuclease"/>
</dbReference>
<name>A0AAX1ZMV9_ACIBA</name>
<comment type="caution">
    <text evidence="2">The sequence shown here is derived from an EMBL/GenBank/DDBJ whole genome shotgun (WGS) entry which is preliminary data.</text>
</comment>
<evidence type="ECO:0000313" key="2">
    <source>
        <dbReference type="EMBL" id="RTQ80762.1"/>
    </source>
</evidence>
<gene>
    <name evidence="2" type="ORF">EJ062_08765</name>
</gene>
<dbReference type="Gene3D" id="3.40.50.300">
    <property type="entry name" value="P-loop containing nucleotide triphosphate hydrolases"/>
    <property type="match status" value="1"/>
</dbReference>
<dbReference type="InterPro" id="IPR041685">
    <property type="entry name" value="AAA_GajA/Old/RecF-like"/>
</dbReference>
<dbReference type="SUPFAM" id="SSF52540">
    <property type="entry name" value="P-loop containing nucleoside triphosphate hydrolases"/>
    <property type="match status" value="1"/>
</dbReference>
<dbReference type="PANTHER" id="PTHR43581:SF4">
    <property type="entry name" value="ATP_GTP PHOSPHATASE"/>
    <property type="match status" value="1"/>
</dbReference>
<organism evidence="2 3">
    <name type="scientific">Acinetobacter baumannii</name>
    <dbReference type="NCBI Taxonomy" id="470"/>
    <lineage>
        <taxon>Bacteria</taxon>
        <taxon>Pseudomonadati</taxon>
        <taxon>Pseudomonadota</taxon>
        <taxon>Gammaproteobacteria</taxon>
        <taxon>Moraxellales</taxon>
        <taxon>Moraxellaceae</taxon>
        <taxon>Acinetobacter</taxon>
        <taxon>Acinetobacter calcoaceticus/baumannii complex</taxon>
    </lineage>
</organism>
<dbReference type="Proteomes" id="UP000268239">
    <property type="component" value="Unassembled WGS sequence"/>
</dbReference>
<dbReference type="GO" id="GO:0004519">
    <property type="term" value="F:endonuclease activity"/>
    <property type="evidence" value="ECO:0007669"/>
    <property type="project" value="UniProtKB-KW"/>
</dbReference>
<keyword evidence="2" id="KW-0540">Nuclease</keyword>
<sequence length="98" mass="11489">MHISSIKVKNFRAIKDAELKLDPNQKQDLTLIVGKNNSGKTSFIMVFDKFFKKEDNFNFHDFSTHLREKIYKIESETIEEAIIGLFLEISYSKDDNLE</sequence>
<protein>
    <submittedName>
        <fullName evidence="2">ATP-dependent endonuclease</fullName>
    </submittedName>
</protein>
<reference evidence="2 3" key="1">
    <citation type="submission" date="2018-12" db="EMBL/GenBank/DDBJ databases">
        <title>Draft Genome Sequences Human Pathogenic Acinetobacter baumannii Strains.</title>
        <authorList>
            <person name="Madhi M."/>
            <person name="Ronco T."/>
            <person name="Olsen R.H."/>
            <person name="Hassani A."/>
        </authorList>
    </citation>
    <scope>NUCLEOTIDE SEQUENCE [LARGE SCALE GENOMIC DNA]</scope>
    <source>
        <strain evidence="2 3">AB3</strain>
    </source>
</reference>
<evidence type="ECO:0000313" key="3">
    <source>
        <dbReference type="Proteomes" id="UP000268239"/>
    </source>
</evidence>
<accession>A0AAX1ZMV9</accession>
<feature type="non-terminal residue" evidence="2">
    <location>
        <position position="98"/>
    </location>
</feature>
<dbReference type="EMBL" id="RXLU01000044">
    <property type="protein sequence ID" value="RTQ80762.1"/>
    <property type="molecule type" value="Genomic_DNA"/>
</dbReference>
<keyword evidence="2" id="KW-0255">Endonuclease</keyword>
<feature type="domain" description="Endonuclease GajA/Old nuclease/RecF-like AAA" evidence="1">
    <location>
        <begin position="1"/>
        <end position="84"/>
    </location>
</feature>
<proteinExistence type="predicted"/>
<keyword evidence="2" id="KW-0378">Hydrolase</keyword>
<dbReference type="InterPro" id="IPR027417">
    <property type="entry name" value="P-loop_NTPase"/>
</dbReference>
<dbReference type="PANTHER" id="PTHR43581">
    <property type="entry name" value="ATP/GTP PHOSPHATASE"/>
    <property type="match status" value="1"/>
</dbReference>